<accession>A0ABW5BJA8</accession>
<dbReference type="EMBL" id="JBHUII010000004">
    <property type="protein sequence ID" value="MFD2206202.1"/>
    <property type="molecule type" value="Genomic_DNA"/>
</dbReference>
<gene>
    <name evidence="1" type="ORF">ACFSKO_11280</name>
</gene>
<name>A0ABW5BJA8_9PROT</name>
<dbReference type="Pfam" id="PF09923">
    <property type="entry name" value="DUF2155"/>
    <property type="match status" value="1"/>
</dbReference>
<dbReference type="RefSeq" id="WP_380251547.1">
    <property type="nucleotide sequence ID" value="NZ_JBHUII010000004.1"/>
</dbReference>
<protein>
    <submittedName>
        <fullName evidence="1">DUF2155 domain-containing protein</fullName>
    </submittedName>
</protein>
<reference evidence="2" key="1">
    <citation type="journal article" date="2019" name="Int. J. Syst. Evol. Microbiol.">
        <title>The Global Catalogue of Microorganisms (GCM) 10K type strain sequencing project: providing services to taxonomists for standard genome sequencing and annotation.</title>
        <authorList>
            <consortium name="The Broad Institute Genomics Platform"/>
            <consortium name="The Broad Institute Genome Sequencing Center for Infectious Disease"/>
            <person name="Wu L."/>
            <person name="Ma J."/>
        </authorList>
    </citation>
    <scope>NUCLEOTIDE SEQUENCE [LARGE SCALE GENOMIC DNA]</scope>
    <source>
        <strain evidence="2">CGMCC 4.7192</strain>
    </source>
</reference>
<evidence type="ECO:0000313" key="2">
    <source>
        <dbReference type="Proteomes" id="UP001597294"/>
    </source>
</evidence>
<organism evidence="1 2">
    <name type="scientific">Kiloniella antarctica</name>
    <dbReference type="NCBI Taxonomy" id="1550907"/>
    <lineage>
        <taxon>Bacteria</taxon>
        <taxon>Pseudomonadati</taxon>
        <taxon>Pseudomonadota</taxon>
        <taxon>Alphaproteobacteria</taxon>
        <taxon>Rhodospirillales</taxon>
        <taxon>Kiloniellaceae</taxon>
        <taxon>Kiloniella</taxon>
    </lineage>
</organism>
<comment type="caution">
    <text evidence="1">The sequence shown here is derived from an EMBL/GenBank/DDBJ whole genome shotgun (WGS) entry which is preliminary data.</text>
</comment>
<dbReference type="Proteomes" id="UP001597294">
    <property type="component" value="Unassembled WGS sequence"/>
</dbReference>
<sequence length="166" mass="18194">MSWLTPMAMKVQKINCSEKISMKTTLIKAAGFVCVLVFTPALAADLIRYDVAVLQGLNKVTARVSEFRAPVGQPVTFGSLEITARDCRKSSPEDTPESVSFLEIDDMKENVEKTRIFTGWMFASSPAVSAMEHPVYDVWLVNCGSSTDVPKDPADLVPDTTIQSSE</sequence>
<keyword evidence="2" id="KW-1185">Reference proteome</keyword>
<evidence type="ECO:0000313" key="1">
    <source>
        <dbReference type="EMBL" id="MFD2206202.1"/>
    </source>
</evidence>
<proteinExistence type="predicted"/>
<dbReference type="InterPro" id="IPR019225">
    <property type="entry name" value="DUF2155"/>
</dbReference>